<dbReference type="GO" id="GO:0006351">
    <property type="term" value="P:DNA-templated transcription"/>
    <property type="evidence" value="ECO:0007669"/>
    <property type="project" value="InterPro"/>
</dbReference>
<keyword evidence="5" id="KW-0804">Transcription</keyword>
<proteinExistence type="predicted"/>
<dbReference type="GO" id="GO:0003677">
    <property type="term" value="F:DNA binding"/>
    <property type="evidence" value="ECO:0007669"/>
    <property type="project" value="InterPro"/>
</dbReference>
<keyword evidence="4" id="KW-0548">Nucleotidyltransferase</keyword>
<dbReference type="Pfam" id="PF04998">
    <property type="entry name" value="RNA_pol_Rpb1_5"/>
    <property type="match status" value="1"/>
</dbReference>
<dbReference type="EMBL" id="UINC01121671">
    <property type="protein sequence ID" value="SVC97003.1"/>
    <property type="molecule type" value="Genomic_DNA"/>
</dbReference>
<evidence type="ECO:0000256" key="4">
    <source>
        <dbReference type="ARBA" id="ARBA00022695"/>
    </source>
</evidence>
<evidence type="ECO:0000256" key="2">
    <source>
        <dbReference type="ARBA" id="ARBA00022478"/>
    </source>
</evidence>
<dbReference type="GO" id="GO:0000428">
    <property type="term" value="C:DNA-directed RNA polymerase complex"/>
    <property type="evidence" value="ECO:0007669"/>
    <property type="project" value="UniProtKB-KW"/>
</dbReference>
<evidence type="ECO:0000256" key="3">
    <source>
        <dbReference type="ARBA" id="ARBA00022679"/>
    </source>
</evidence>
<gene>
    <name evidence="8" type="ORF">METZ01_LOCUS349857</name>
</gene>
<evidence type="ECO:0000256" key="6">
    <source>
        <dbReference type="ARBA" id="ARBA00048552"/>
    </source>
</evidence>
<dbReference type="GO" id="GO:0003899">
    <property type="term" value="F:DNA-directed RNA polymerase activity"/>
    <property type="evidence" value="ECO:0007669"/>
    <property type="project" value="UniProtKB-EC"/>
</dbReference>
<dbReference type="InterPro" id="IPR007081">
    <property type="entry name" value="RNA_pol_Rpb1_5"/>
</dbReference>
<organism evidence="8">
    <name type="scientific">marine metagenome</name>
    <dbReference type="NCBI Taxonomy" id="408172"/>
    <lineage>
        <taxon>unclassified sequences</taxon>
        <taxon>metagenomes</taxon>
        <taxon>ecological metagenomes</taxon>
    </lineage>
</organism>
<evidence type="ECO:0000313" key="8">
    <source>
        <dbReference type="EMBL" id="SVC97003.1"/>
    </source>
</evidence>
<feature type="domain" description="RNA polymerase Rpb1" evidence="7">
    <location>
        <begin position="5"/>
        <end position="242"/>
    </location>
</feature>
<dbReference type="Gene3D" id="6.10.250.2940">
    <property type="match status" value="1"/>
</dbReference>
<protein>
    <recommendedName>
        <fullName evidence="1">DNA-directed RNA polymerase</fullName>
        <ecNumber evidence="1">2.7.7.6</ecNumber>
    </recommendedName>
</protein>
<name>A0A382RH36_9ZZZZ</name>
<sequence>NFKEGLTALEYFNSTHGARKGLADTALKTASSGYLTRRLCDVAQDLTITKKECEKPGFINLSEVLEGGNIMVSLSERSLGRVIAKDLKNPLTGEIIIKKDEMIDEAACEKIDSAGVKTINVYSVMTCSSKIGVCSRCYGRDLSRGKIVHVGEAIGMISAQSIGEPGTQLTMRTFHVGGTASVKQESQIVSNSEGKIKIINTNLLEDSKKNLIVMGRNTELSIEDENELQVASYKIPYGSKLFFQNGDKIKKGIKICEWDPYTTPVIAEKDGIANYVDLIDGVSLAETTDDATGISTKAVVDWKTQSKNTDLKPRITLRDNK</sequence>
<dbReference type="InterPro" id="IPR045867">
    <property type="entry name" value="DNA-dir_RpoC_beta_prime"/>
</dbReference>
<dbReference type="SUPFAM" id="SSF64484">
    <property type="entry name" value="beta and beta-prime subunits of DNA dependent RNA-polymerase"/>
    <property type="match status" value="1"/>
</dbReference>
<evidence type="ECO:0000256" key="5">
    <source>
        <dbReference type="ARBA" id="ARBA00023163"/>
    </source>
</evidence>
<keyword evidence="3" id="KW-0808">Transferase</keyword>
<dbReference type="PANTHER" id="PTHR19376">
    <property type="entry name" value="DNA-DIRECTED RNA POLYMERASE"/>
    <property type="match status" value="1"/>
</dbReference>
<reference evidence="8" key="1">
    <citation type="submission" date="2018-05" db="EMBL/GenBank/DDBJ databases">
        <authorList>
            <person name="Lanie J.A."/>
            <person name="Ng W.-L."/>
            <person name="Kazmierczak K.M."/>
            <person name="Andrzejewski T.M."/>
            <person name="Davidsen T.M."/>
            <person name="Wayne K.J."/>
            <person name="Tettelin H."/>
            <person name="Glass J.I."/>
            <person name="Rusch D."/>
            <person name="Podicherti R."/>
            <person name="Tsui H.-C.T."/>
            <person name="Winkler M.E."/>
        </authorList>
    </citation>
    <scope>NUCLEOTIDE SEQUENCE</scope>
</reference>
<dbReference type="AlphaFoldDB" id="A0A382RH36"/>
<feature type="non-terminal residue" evidence="8">
    <location>
        <position position="321"/>
    </location>
</feature>
<accession>A0A382RH36</accession>
<dbReference type="EC" id="2.7.7.6" evidence="1"/>
<dbReference type="PANTHER" id="PTHR19376:SF54">
    <property type="entry name" value="DNA-DIRECTED RNA POLYMERASE SUBUNIT BETA"/>
    <property type="match status" value="1"/>
</dbReference>
<dbReference type="Gene3D" id="2.40.50.100">
    <property type="match status" value="2"/>
</dbReference>
<evidence type="ECO:0000259" key="7">
    <source>
        <dbReference type="Pfam" id="PF04998"/>
    </source>
</evidence>
<keyword evidence="2" id="KW-0240">DNA-directed RNA polymerase</keyword>
<comment type="catalytic activity">
    <reaction evidence="6">
        <text>RNA(n) + a ribonucleoside 5'-triphosphate = RNA(n+1) + diphosphate</text>
        <dbReference type="Rhea" id="RHEA:21248"/>
        <dbReference type="Rhea" id="RHEA-COMP:14527"/>
        <dbReference type="Rhea" id="RHEA-COMP:17342"/>
        <dbReference type="ChEBI" id="CHEBI:33019"/>
        <dbReference type="ChEBI" id="CHEBI:61557"/>
        <dbReference type="ChEBI" id="CHEBI:140395"/>
        <dbReference type="EC" id="2.7.7.6"/>
    </reaction>
</comment>
<feature type="non-terminal residue" evidence="8">
    <location>
        <position position="1"/>
    </location>
</feature>
<evidence type="ECO:0000256" key="1">
    <source>
        <dbReference type="ARBA" id="ARBA00012418"/>
    </source>
</evidence>